<evidence type="ECO:0000256" key="1">
    <source>
        <dbReference type="ARBA" id="ARBA00023125"/>
    </source>
</evidence>
<dbReference type="EMBL" id="JBEPLJ010000022">
    <property type="protein sequence ID" value="MET3588276.1"/>
    <property type="molecule type" value="Genomic_DNA"/>
</dbReference>
<keyword evidence="1 2" id="KW-0238">DNA-binding</keyword>
<organism evidence="4 5">
    <name type="scientific">Pseudorhizobium tarimense</name>
    <dbReference type="NCBI Taxonomy" id="1079109"/>
    <lineage>
        <taxon>Bacteria</taxon>
        <taxon>Pseudomonadati</taxon>
        <taxon>Pseudomonadota</taxon>
        <taxon>Alphaproteobacteria</taxon>
        <taxon>Hyphomicrobiales</taxon>
        <taxon>Rhizobiaceae</taxon>
        <taxon>Rhizobium/Agrobacterium group</taxon>
        <taxon>Pseudorhizobium</taxon>
    </lineage>
</organism>
<dbReference type="PANTHER" id="PTHR30055">
    <property type="entry name" value="HTH-TYPE TRANSCRIPTIONAL REGULATOR RUTR"/>
    <property type="match status" value="1"/>
</dbReference>
<dbReference type="PROSITE" id="PS50977">
    <property type="entry name" value="HTH_TETR_2"/>
    <property type="match status" value="1"/>
</dbReference>
<dbReference type="SUPFAM" id="SSF48498">
    <property type="entry name" value="Tetracyclin repressor-like, C-terminal domain"/>
    <property type="match status" value="1"/>
</dbReference>
<dbReference type="Gene3D" id="1.10.357.10">
    <property type="entry name" value="Tetracycline Repressor, domain 2"/>
    <property type="match status" value="1"/>
</dbReference>
<dbReference type="Pfam" id="PF14246">
    <property type="entry name" value="TetR_C_7"/>
    <property type="match status" value="1"/>
</dbReference>
<dbReference type="Pfam" id="PF00440">
    <property type="entry name" value="TetR_N"/>
    <property type="match status" value="1"/>
</dbReference>
<accession>A0ABV2HCJ0</accession>
<dbReference type="InterPro" id="IPR001647">
    <property type="entry name" value="HTH_TetR"/>
</dbReference>
<dbReference type="InterPro" id="IPR039536">
    <property type="entry name" value="TetR_C_Proteobacteria"/>
</dbReference>
<gene>
    <name evidence="4" type="ORF">ABID21_004411</name>
</gene>
<dbReference type="InterPro" id="IPR036271">
    <property type="entry name" value="Tet_transcr_reg_TetR-rel_C_sf"/>
</dbReference>
<protein>
    <submittedName>
        <fullName evidence="4">AcrR family transcriptional regulator</fullName>
    </submittedName>
</protein>
<keyword evidence="5" id="KW-1185">Reference proteome</keyword>
<evidence type="ECO:0000259" key="3">
    <source>
        <dbReference type="PROSITE" id="PS50977"/>
    </source>
</evidence>
<dbReference type="InterPro" id="IPR050109">
    <property type="entry name" value="HTH-type_TetR-like_transc_reg"/>
</dbReference>
<dbReference type="SUPFAM" id="SSF46689">
    <property type="entry name" value="Homeodomain-like"/>
    <property type="match status" value="1"/>
</dbReference>
<dbReference type="PRINTS" id="PR00455">
    <property type="entry name" value="HTHTETR"/>
</dbReference>
<dbReference type="RefSeq" id="WP_247245982.1">
    <property type="nucleotide sequence ID" value="NZ_JALJRA010000023.1"/>
</dbReference>
<dbReference type="PANTHER" id="PTHR30055:SF223">
    <property type="entry name" value="HTH-TYPE TRANSCRIPTIONAL REGULATOR UIDR"/>
    <property type="match status" value="1"/>
</dbReference>
<feature type="domain" description="HTH tetR-type" evidence="3">
    <location>
        <begin position="18"/>
        <end position="78"/>
    </location>
</feature>
<name>A0ABV2HCJ0_9HYPH</name>
<evidence type="ECO:0000313" key="4">
    <source>
        <dbReference type="EMBL" id="MET3588276.1"/>
    </source>
</evidence>
<comment type="caution">
    <text evidence="4">The sequence shown here is derived from an EMBL/GenBank/DDBJ whole genome shotgun (WGS) entry which is preliminary data.</text>
</comment>
<evidence type="ECO:0000313" key="5">
    <source>
        <dbReference type="Proteomes" id="UP001549031"/>
    </source>
</evidence>
<evidence type="ECO:0000256" key="2">
    <source>
        <dbReference type="PROSITE-ProRule" id="PRU00335"/>
    </source>
</evidence>
<sequence>MDLVATVLEKPRRKIDPEQRRAEIMQAAFSCFAERGFAGTRMEDVAAKAGIAKGTVYLHFPDKEALFISLVSGVASPILDQVGAAVEQQAMPPRQMLEMFYRLFQQEVLDTERRHLLRLIIGEGSSFPAVTEYYHREIISNGIRILRILLERAASAGSLRNPAIVETPQLIMAPALMTIIWRSLFEAYEHLDADRLFANFLDTLFLPEKGETP</sequence>
<reference evidence="4 5" key="1">
    <citation type="submission" date="2024-06" db="EMBL/GenBank/DDBJ databases">
        <title>Genomic Encyclopedia of Type Strains, Phase IV (KMG-IV): sequencing the most valuable type-strain genomes for metagenomic binning, comparative biology and taxonomic classification.</title>
        <authorList>
            <person name="Goeker M."/>
        </authorList>
    </citation>
    <scope>NUCLEOTIDE SEQUENCE [LARGE SCALE GENOMIC DNA]</scope>
    <source>
        <strain evidence="4 5">DSM 105042</strain>
    </source>
</reference>
<dbReference type="InterPro" id="IPR009057">
    <property type="entry name" value="Homeodomain-like_sf"/>
</dbReference>
<dbReference type="Proteomes" id="UP001549031">
    <property type="component" value="Unassembled WGS sequence"/>
</dbReference>
<proteinExistence type="predicted"/>
<feature type="DNA-binding region" description="H-T-H motif" evidence="2">
    <location>
        <begin position="41"/>
        <end position="60"/>
    </location>
</feature>